<dbReference type="EMBL" id="QBIY01012698">
    <property type="protein sequence ID" value="RXN18832.1"/>
    <property type="molecule type" value="Genomic_DNA"/>
</dbReference>
<name>A0A498LI67_LABRO</name>
<evidence type="ECO:0000313" key="1">
    <source>
        <dbReference type="EMBL" id="RXN07890.1"/>
    </source>
</evidence>
<comment type="caution">
    <text evidence="1">The sequence shown here is derived from an EMBL/GenBank/DDBJ whole genome shotgun (WGS) entry which is preliminary data.</text>
</comment>
<evidence type="ECO:0000313" key="2">
    <source>
        <dbReference type="EMBL" id="RXN18832.1"/>
    </source>
</evidence>
<proteinExistence type="predicted"/>
<accession>A0A498LI67</accession>
<keyword evidence="3" id="KW-1185">Reference proteome</keyword>
<dbReference type="EMBL" id="QBIY01013335">
    <property type="protein sequence ID" value="RXN07890.1"/>
    <property type="molecule type" value="Genomic_DNA"/>
</dbReference>
<dbReference type="AlphaFoldDB" id="A0A498LI67"/>
<gene>
    <name evidence="2" type="ORF">ROHU_025972</name>
    <name evidence="1" type="ORF">ROHU_032090</name>
</gene>
<sequence length="142" mass="16020">MWDDVAVFNGFCGPESPQIHLSVFHCSLGSQTLQADGVQLYEPTAAQRINPMMPRCLRSRRSSAGFVTSDIRDQSVLMETQNMLIESIIMTYCQSAGRSPKSPVVKRPNPSRVSLDAERLIFLLILHHKSFLRAHFRSSKRS</sequence>
<dbReference type="Proteomes" id="UP000290572">
    <property type="component" value="Unassembled WGS sequence"/>
</dbReference>
<protein>
    <submittedName>
        <fullName evidence="1">Uncharacterized protein</fullName>
    </submittedName>
</protein>
<evidence type="ECO:0000313" key="3">
    <source>
        <dbReference type="Proteomes" id="UP000290572"/>
    </source>
</evidence>
<organism evidence="1 3">
    <name type="scientific">Labeo rohita</name>
    <name type="common">Indian major carp</name>
    <name type="synonym">Cyprinus rohita</name>
    <dbReference type="NCBI Taxonomy" id="84645"/>
    <lineage>
        <taxon>Eukaryota</taxon>
        <taxon>Metazoa</taxon>
        <taxon>Chordata</taxon>
        <taxon>Craniata</taxon>
        <taxon>Vertebrata</taxon>
        <taxon>Euteleostomi</taxon>
        <taxon>Actinopterygii</taxon>
        <taxon>Neopterygii</taxon>
        <taxon>Teleostei</taxon>
        <taxon>Ostariophysi</taxon>
        <taxon>Cypriniformes</taxon>
        <taxon>Cyprinidae</taxon>
        <taxon>Labeoninae</taxon>
        <taxon>Labeonini</taxon>
        <taxon>Labeo</taxon>
    </lineage>
</organism>
<reference evidence="1 3" key="1">
    <citation type="submission" date="2018-03" db="EMBL/GenBank/DDBJ databases">
        <title>Draft genome sequence of Rohu Carp (Labeo rohita).</title>
        <authorList>
            <person name="Das P."/>
            <person name="Kushwaha B."/>
            <person name="Joshi C.G."/>
            <person name="Kumar D."/>
            <person name="Nagpure N.S."/>
            <person name="Sahoo L."/>
            <person name="Das S.P."/>
            <person name="Bit A."/>
            <person name="Patnaik S."/>
            <person name="Meher P.K."/>
            <person name="Jayasankar P."/>
            <person name="Koringa P.G."/>
            <person name="Patel N.V."/>
            <person name="Hinsu A.T."/>
            <person name="Kumar R."/>
            <person name="Pandey M."/>
            <person name="Agarwal S."/>
            <person name="Srivastava S."/>
            <person name="Singh M."/>
            <person name="Iquebal M.A."/>
            <person name="Jaiswal S."/>
            <person name="Angadi U.B."/>
            <person name="Kumar N."/>
            <person name="Raza M."/>
            <person name="Shah T.M."/>
            <person name="Rai A."/>
            <person name="Jena J.K."/>
        </authorList>
    </citation>
    <scope>NUCLEOTIDE SEQUENCE [LARGE SCALE GENOMIC DNA]</scope>
    <source>
        <strain evidence="1">DASCIFA01</strain>
        <tissue evidence="1">Testis</tissue>
    </source>
</reference>